<dbReference type="Proteomes" id="UP001499895">
    <property type="component" value="Unassembled WGS sequence"/>
</dbReference>
<reference evidence="2" key="1">
    <citation type="journal article" date="2019" name="Int. J. Syst. Evol. Microbiol.">
        <title>The Global Catalogue of Microorganisms (GCM) 10K type strain sequencing project: providing services to taxonomists for standard genome sequencing and annotation.</title>
        <authorList>
            <consortium name="The Broad Institute Genomics Platform"/>
            <consortium name="The Broad Institute Genome Sequencing Center for Infectious Disease"/>
            <person name="Wu L."/>
            <person name="Ma J."/>
        </authorList>
    </citation>
    <scope>NUCLEOTIDE SEQUENCE [LARGE SCALE GENOMIC DNA]</scope>
    <source>
        <strain evidence="2">JCM 10649</strain>
    </source>
</reference>
<accession>A0ABP3J691</accession>
<name>A0ABP3J691_9ACTN</name>
<comment type="caution">
    <text evidence="1">The sequence shown here is derived from an EMBL/GenBank/DDBJ whole genome shotgun (WGS) entry which is preliminary data.</text>
</comment>
<dbReference type="EMBL" id="BAAAHB010000001">
    <property type="protein sequence ID" value="GAA0442353.1"/>
    <property type="molecule type" value="Genomic_DNA"/>
</dbReference>
<sequence length="117" mass="12710">MLAITARDDEAAFEWCCDEIGLPVRTARQYRHTARLSTSAVRQFVADSGVHMSYNVLREGARLGSGGLPHDEGYGILRSLLDEARTSGAGCVLVRPGTDRPWAQASRCGPRCTGAWC</sequence>
<dbReference type="RefSeq" id="WP_344083722.1">
    <property type="nucleotide sequence ID" value="NZ_BAAAHB010000001.1"/>
</dbReference>
<proteinExistence type="predicted"/>
<organism evidence="1 2">
    <name type="scientific">Streptomyces stramineus</name>
    <dbReference type="NCBI Taxonomy" id="173861"/>
    <lineage>
        <taxon>Bacteria</taxon>
        <taxon>Bacillati</taxon>
        <taxon>Actinomycetota</taxon>
        <taxon>Actinomycetes</taxon>
        <taxon>Kitasatosporales</taxon>
        <taxon>Streptomycetaceae</taxon>
        <taxon>Streptomyces</taxon>
    </lineage>
</organism>
<keyword evidence="2" id="KW-1185">Reference proteome</keyword>
<evidence type="ECO:0000313" key="2">
    <source>
        <dbReference type="Proteomes" id="UP001499895"/>
    </source>
</evidence>
<evidence type="ECO:0008006" key="3">
    <source>
        <dbReference type="Google" id="ProtNLM"/>
    </source>
</evidence>
<protein>
    <recommendedName>
        <fullName evidence="3">Resolvase/invertase-type recombinase catalytic domain-containing protein</fullName>
    </recommendedName>
</protein>
<evidence type="ECO:0000313" key="1">
    <source>
        <dbReference type="EMBL" id="GAA0442353.1"/>
    </source>
</evidence>
<gene>
    <name evidence="1" type="ORF">GCM10009544_01340</name>
</gene>